<evidence type="ECO:0000313" key="1">
    <source>
        <dbReference type="EMBL" id="OGL66521.1"/>
    </source>
</evidence>
<comment type="caution">
    <text evidence="1">The sequence shown here is derived from an EMBL/GenBank/DDBJ whole genome shotgun (WGS) entry which is preliminary data.</text>
</comment>
<proteinExistence type="predicted"/>
<dbReference type="AlphaFoldDB" id="A0A1F7TKL5"/>
<name>A0A1F7TKL5_9BACT</name>
<dbReference type="EMBL" id="MGDT01000007">
    <property type="protein sequence ID" value="OGL66521.1"/>
    <property type="molecule type" value="Genomic_DNA"/>
</dbReference>
<dbReference type="SUPFAM" id="SSF52309">
    <property type="entry name" value="N-(deoxy)ribosyltransferase-like"/>
    <property type="match status" value="1"/>
</dbReference>
<dbReference type="Gene3D" id="3.40.50.450">
    <property type="match status" value="1"/>
</dbReference>
<accession>A0A1F7TKL5</accession>
<sequence length="116" mass="13328">MKFRSQAIELIRRMRKTGIDPLFPDLEQTVENRDVAATTDEKIRFAWNHYRAIEQAEAVYFLVPSGYMGTSCKLEVGYAIAMRKPIFFSEKTGDMGLDGYAKAFVHPDEIDRLKGF</sequence>
<evidence type="ECO:0008006" key="3">
    <source>
        <dbReference type="Google" id="ProtNLM"/>
    </source>
</evidence>
<evidence type="ECO:0000313" key="2">
    <source>
        <dbReference type="Proteomes" id="UP000177885"/>
    </source>
</evidence>
<reference evidence="1 2" key="1">
    <citation type="journal article" date="2016" name="Nat. Commun.">
        <title>Thousands of microbial genomes shed light on interconnected biogeochemical processes in an aquifer system.</title>
        <authorList>
            <person name="Anantharaman K."/>
            <person name="Brown C.T."/>
            <person name="Hug L.A."/>
            <person name="Sharon I."/>
            <person name="Castelle C.J."/>
            <person name="Probst A.J."/>
            <person name="Thomas B.C."/>
            <person name="Singh A."/>
            <person name="Wilkins M.J."/>
            <person name="Karaoz U."/>
            <person name="Brodie E.L."/>
            <person name="Williams K.H."/>
            <person name="Hubbard S.S."/>
            <person name="Banfield J.F."/>
        </authorList>
    </citation>
    <scope>NUCLEOTIDE SEQUENCE [LARGE SCALE GENOMIC DNA]</scope>
</reference>
<protein>
    <recommendedName>
        <fullName evidence="3">Nucleoside 2-deoxyribosyltransferase</fullName>
    </recommendedName>
</protein>
<organism evidence="1 2">
    <name type="scientific">Candidatus Uhrbacteria bacterium RIFCSPHIGHO2_01_FULL_63_20</name>
    <dbReference type="NCBI Taxonomy" id="1802385"/>
    <lineage>
        <taxon>Bacteria</taxon>
        <taxon>Candidatus Uhriibacteriota</taxon>
    </lineage>
</organism>
<dbReference type="STRING" id="1802385.A2856_02410"/>
<dbReference type="Proteomes" id="UP000177885">
    <property type="component" value="Unassembled WGS sequence"/>
</dbReference>
<gene>
    <name evidence="1" type="ORF">A2856_02410</name>
</gene>